<comment type="caution">
    <text evidence="2">The sequence shown here is derived from an EMBL/GenBank/DDBJ whole genome shotgun (WGS) entry which is preliminary data.</text>
</comment>
<keyword evidence="1" id="KW-1133">Transmembrane helix</keyword>
<feature type="transmembrane region" description="Helical" evidence="1">
    <location>
        <begin position="39"/>
        <end position="63"/>
    </location>
</feature>
<reference evidence="2 3" key="1">
    <citation type="submission" date="2018-09" db="EMBL/GenBank/DDBJ databases">
        <title>The draft genome of Acinetobacter sp. strains.</title>
        <authorList>
            <person name="Qin J."/>
            <person name="Feng Y."/>
            <person name="Zong Z."/>
        </authorList>
    </citation>
    <scope>NUCLEOTIDE SEQUENCE [LARGE SCALE GENOMIC DNA]</scope>
    <source>
        <strain evidence="2 3">WCHAc060005</strain>
    </source>
</reference>
<accession>A0ABX9TVU2</accession>
<keyword evidence="3" id="KW-1185">Reference proteome</keyword>
<evidence type="ECO:0000256" key="1">
    <source>
        <dbReference type="SAM" id="Phobius"/>
    </source>
</evidence>
<dbReference type="RefSeq" id="WP_120373572.1">
    <property type="nucleotide sequence ID" value="NZ_RCHC01000009.1"/>
</dbReference>
<keyword evidence="1" id="KW-0812">Transmembrane</keyword>
<organism evidence="2 3">
    <name type="scientific">Acinetobacter chengduensis</name>
    <dbReference type="NCBI Taxonomy" id="2420890"/>
    <lineage>
        <taxon>Bacteria</taxon>
        <taxon>Pseudomonadati</taxon>
        <taxon>Pseudomonadota</taxon>
        <taxon>Gammaproteobacteria</taxon>
        <taxon>Moraxellales</taxon>
        <taxon>Moraxellaceae</taxon>
        <taxon>Acinetobacter</taxon>
    </lineage>
</organism>
<dbReference type="EMBL" id="RCHC01000009">
    <property type="protein sequence ID" value="RLL21450.1"/>
    <property type="molecule type" value="Genomic_DNA"/>
</dbReference>
<gene>
    <name evidence="2" type="ORF">D9K81_09430</name>
</gene>
<dbReference type="Proteomes" id="UP000280271">
    <property type="component" value="Unassembled WGS sequence"/>
</dbReference>
<evidence type="ECO:0000313" key="3">
    <source>
        <dbReference type="Proteomes" id="UP000280271"/>
    </source>
</evidence>
<name>A0ABX9TVU2_9GAMM</name>
<evidence type="ECO:0000313" key="2">
    <source>
        <dbReference type="EMBL" id="RLL21450.1"/>
    </source>
</evidence>
<protein>
    <submittedName>
        <fullName evidence="2">Uncharacterized protein</fullName>
    </submittedName>
</protein>
<proteinExistence type="predicted"/>
<sequence length="68" mass="7515">MNIIKNHPTLFSFWGFTLLMLTAISTALFSESQFNDQFAYSTMSVALIGILLSASFLAVDAIFELCNS</sequence>
<keyword evidence="1" id="KW-0472">Membrane</keyword>